<dbReference type="PANTHER" id="PTHR47366">
    <property type="entry name" value="TWO-ON-TWO HEMOGLOBIN-3"/>
    <property type="match status" value="1"/>
</dbReference>
<dbReference type="InterPro" id="IPR009050">
    <property type="entry name" value="Globin-like_sf"/>
</dbReference>
<dbReference type="InterPro" id="IPR001486">
    <property type="entry name" value="Hemoglobin_trunc"/>
</dbReference>
<dbReference type="PANTHER" id="PTHR47366:SF1">
    <property type="entry name" value="TWO-ON-TWO HEMOGLOBIN-3"/>
    <property type="match status" value="1"/>
</dbReference>
<evidence type="ECO:0000256" key="2">
    <source>
        <dbReference type="ARBA" id="ARBA00022617"/>
    </source>
</evidence>
<dbReference type="SUPFAM" id="SSF46458">
    <property type="entry name" value="Globin-like"/>
    <property type="match status" value="1"/>
</dbReference>
<sequence length="130" mass="14832">MSSSATPANAYEAFGGETGVRTLVDRFYDLMDLDEAAAGIRALHPQSLDGSRQKLFEYISYWLGGPQTYIEKNGHPRMRARHMPFAIGESERDQWLHCMRQAVDETLPAGEWRDKFWEAVVGLADHMRNQ</sequence>
<dbReference type="EMBL" id="BAABLD010000008">
    <property type="protein sequence ID" value="GAA5164929.1"/>
    <property type="molecule type" value="Genomic_DNA"/>
</dbReference>
<dbReference type="InterPro" id="IPR012292">
    <property type="entry name" value="Globin/Proto"/>
</dbReference>
<evidence type="ECO:0000256" key="4">
    <source>
        <dbReference type="ARBA" id="ARBA00023004"/>
    </source>
</evidence>
<accession>A0ABP9QNK9</accession>
<evidence type="ECO:0000256" key="3">
    <source>
        <dbReference type="ARBA" id="ARBA00022723"/>
    </source>
</evidence>
<comment type="similarity">
    <text evidence="5">Belongs to the truncated hemoglobin family. Group II subfamily.</text>
</comment>
<dbReference type="Pfam" id="PF01152">
    <property type="entry name" value="Bac_globin"/>
    <property type="match status" value="1"/>
</dbReference>
<keyword evidence="7" id="KW-1185">Reference proteome</keyword>
<protein>
    <submittedName>
        <fullName evidence="6">Group II truncated hemoglobin</fullName>
    </submittedName>
</protein>
<evidence type="ECO:0000313" key="6">
    <source>
        <dbReference type="EMBL" id="GAA5164929.1"/>
    </source>
</evidence>
<evidence type="ECO:0000256" key="5">
    <source>
        <dbReference type="ARBA" id="ARBA00034496"/>
    </source>
</evidence>
<keyword evidence="2" id="KW-0349">Heme</keyword>
<reference evidence="7" key="1">
    <citation type="journal article" date="2019" name="Int. J. Syst. Evol. Microbiol.">
        <title>The Global Catalogue of Microorganisms (GCM) 10K type strain sequencing project: providing services to taxonomists for standard genome sequencing and annotation.</title>
        <authorList>
            <consortium name="The Broad Institute Genomics Platform"/>
            <consortium name="The Broad Institute Genome Sequencing Center for Infectious Disease"/>
            <person name="Wu L."/>
            <person name="Ma J."/>
        </authorList>
    </citation>
    <scope>NUCLEOTIDE SEQUENCE [LARGE SCALE GENOMIC DNA]</scope>
    <source>
        <strain evidence="7">JCM 18715</strain>
    </source>
</reference>
<evidence type="ECO:0000313" key="7">
    <source>
        <dbReference type="Proteomes" id="UP001500547"/>
    </source>
</evidence>
<keyword evidence="3" id="KW-0479">Metal-binding</keyword>
<dbReference type="CDD" id="cd14773">
    <property type="entry name" value="TrHb2_PhHbO-like_O"/>
    <property type="match status" value="1"/>
</dbReference>
<proteinExistence type="inferred from homology"/>
<evidence type="ECO:0000256" key="1">
    <source>
        <dbReference type="ARBA" id="ARBA00022448"/>
    </source>
</evidence>
<organism evidence="6 7">
    <name type="scientific">Viridibacterium curvum</name>
    <dbReference type="NCBI Taxonomy" id="1101404"/>
    <lineage>
        <taxon>Bacteria</taxon>
        <taxon>Pseudomonadati</taxon>
        <taxon>Pseudomonadota</taxon>
        <taxon>Betaproteobacteria</taxon>
        <taxon>Rhodocyclales</taxon>
        <taxon>Rhodocyclaceae</taxon>
        <taxon>Viridibacterium</taxon>
    </lineage>
</organism>
<dbReference type="InterPro" id="IPR044203">
    <property type="entry name" value="GlbO/GLB3-like"/>
</dbReference>
<keyword evidence="1" id="KW-0813">Transport</keyword>
<comment type="caution">
    <text evidence="6">The sequence shown here is derived from an EMBL/GenBank/DDBJ whole genome shotgun (WGS) entry which is preliminary data.</text>
</comment>
<dbReference type="RefSeq" id="WP_345532750.1">
    <property type="nucleotide sequence ID" value="NZ_BAABLD010000008.1"/>
</dbReference>
<gene>
    <name evidence="6" type="ORF">GCM10025770_19630</name>
</gene>
<dbReference type="Proteomes" id="UP001500547">
    <property type="component" value="Unassembled WGS sequence"/>
</dbReference>
<dbReference type="Gene3D" id="1.10.490.10">
    <property type="entry name" value="Globins"/>
    <property type="match status" value="1"/>
</dbReference>
<keyword evidence="4" id="KW-0408">Iron</keyword>
<name>A0ABP9QNK9_9RHOO</name>